<evidence type="ECO:0008006" key="3">
    <source>
        <dbReference type="Google" id="ProtNLM"/>
    </source>
</evidence>
<dbReference type="OMA" id="YIRIVQW"/>
<dbReference type="GeneID" id="5879052"/>
<name>B0E6Z5_ENTDS</name>
<evidence type="ECO:0000313" key="1">
    <source>
        <dbReference type="EMBL" id="EDR29736.1"/>
    </source>
</evidence>
<dbReference type="OrthoDB" id="29602at2759"/>
<reference evidence="2" key="1">
    <citation type="submission" date="2007-12" db="EMBL/GenBank/DDBJ databases">
        <title>Annotation of Entamoeba dispar SAW760.</title>
        <authorList>
            <person name="Lorenzi H."/>
            <person name="Inman J."/>
            <person name="Schobel S."/>
            <person name="Amedeo P."/>
            <person name="Caler E."/>
        </authorList>
    </citation>
    <scope>NUCLEOTIDE SEQUENCE [LARGE SCALE GENOMIC DNA]</scope>
    <source>
        <strain evidence="2">ATCC PRA-260 / SAW760</strain>
    </source>
</reference>
<organism evidence="2">
    <name type="scientific">Entamoeba dispar (strain ATCC PRA-260 / SAW760)</name>
    <dbReference type="NCBI Taxonomy" id="370354"/>
    <lineage>
        <taxon>Eukaryota</taxon>
        <taxon>Amoebozoa</taxon>
        <taxon>Evosea</taxon>
        <taxon>Archamoebae</taxon>
        <taxon>Mastigamoebida</taxon>
        <taxon>Entamoebidae</taxon>
        <taxon>Entamoeba</taxon>
    </lineage>
</organism>
<dbReference type="VEuPathDB" id="AmoebaDB:EDI_251730"/>
<sequence length="136" mass="16050">MEFGQTILPIQPLRLEQPDIVTEEEESNNKGIVFRSFDSNTTNKVTKQEKVDGIIKEKVTKKKYKNLEKKPKKKQKTTIMSSLENCSVLRNNKIPLTHDNISKINHMFPVHKYIRIRQWINLNNKDCLYPYPFLSM</sequence>
<dbReference type="Proteomes" id="UP000008076">
    <property type="component" value="Unassembled WGS sequence"/>
</dbReference>
<evidence type="ECO:0000313" key="2">
    <source>
        <dbReference type="Proteomes" id="UP000008076"/>
    </source>
</evidence>
<dbReference type="EMBL" id="DS547933">
    <property type="protein sequence ID" value="EDR29736.1"/>
    <property type="molecule type" value="Genomic_DNA"/>
</dbReference>
<dbReference type="KEGG" id="edi:EDI_251730"/>
<keyword evidence="2" id="KW-1185">Reference proteome</keyword>
<dbReference type="RefSeq" id="XP_001734155.1">
    <property type="nucleotide sequence ID" value="XM_001734103.1"/>
</dbReference>
<proteinExistence type="predicted"/>
<dbReference type="AlphaFoldDB" id="B0E6Z5"/>
<protein>
    <recommendedName>
        <fullName evidence="3">EF-hand domain-containing protein</fullName>
    </recommendedName>
</protein>
<dbReference type="eggNOG" id="ENOG502RHRJ">
    <property type="taxonomic scope" value="Eukaryota"/>
</dbReference>
<gene>
    <name evidence="1" type="ORF">EDI_251730</name>
</gene>
<accession>B0E6Z5</accession>